<dbReference type="GO" id="GO:0005524">
    <property type="term" value="F:ATP binding"/>
    <property type="evidence" value="ECO:0007669"/>
    <property type="project" value="UniProtKB-KW"/>
</dbReference>
<organism evidence="14">
    <name type="scientific">bioreactor metagenome</name>
    <dbReference type="NCBI Taxonomy" id="1076179"/>
    <lineage>
        <taxon>unclassified sequences</taxon>
        <taxon>metagenomes</taxon>
        <taxon>ecological metagenomes</taxon>
    </lineage>
</organism>
<keyword evidence="10" id="KW-0324">Glycolysis</keyword>
<dbReference type="Gene3D" id="3.40.1380.20">
    <property type="entry name" value="Pyruvate kinase, C-terminal domain"/>
    <property type="match status" value="1"/>
</dbReference>
<evidence type="ECO:0000256" key="10">
    <source>
        <dbReference type="ARBA" id="ARBA00023152"/>
    </source>
</evidence>
<dbReference type="PRINTS" id="PR01050">
    <property type="entry name" value="PYRUVTKNASE"/>
</dbReference>
<sequence length="193" mass="21140">MLESMTFNPRPTRAEVSDVANAIYDGTDAVMLSGETTLGKYPVECVATQAKIAAYNEPLADATLWDWQDDGDVSANTYAAFSLLEERADDIDLVVCLTASGKTARQLSRFRPDVEIKAITNRKDVYNKLALCYAIEPVLVDDQSFVYSSEKDIIENLKENKVVKAGQKVLILAGLSAQVAGRQTDSLLLVKVD</sequence>
<comment type="similarity">
    <text evidence="2">Belongs to the pyruvate kinase family.</text>
</comment>
<dbReference type="Gene3D" id="3.20.20.60">
    <property type="entry name" value="Phosphoenolpyruvate-binding domains"/>
    <property type="match status" value="1"/>
</dbReference>
<comment type="caution">
    <text evidence="14">The sequence shown here is derived from an EMBL/GenBank/DDBJ whole genome shotgun (WGS) entry which is preliminary data.</text>
</comment>
<evidence type="ECO:0000256" key="2">
    <source>
        <dbReference type="ARBA" id="ARBA00008663"/>
    </source>
</evidence>
<evidence type="ECO:0000256" key="1">
    <source>
        <dbReference type="ARBA" id="ARBA00004997"/>
    </source>
</evidence>
<dbReference type="InterPro" id="IPR040442">
    <property type="entry name" value="Pyrv_kinase-like_dom_sf"/>
</dbReference>
<evidence type="ECO:0000256" key="8">
    <source>
        <dbReference type="ARBA" id="ARBA00022840"/>
    </source>
</evidence>
<evidence type="ECO:0000259" key="13">
    <source>
        <dbReference type="Pfam" id="PF02887"/>
    </source>
</evidence>
<keyword evidence="6" id="KW-0547">Nucleotide-binding</keyword>
<accession>A0A645HJ71</accession>
<feature type="domain" description="Pyruvate kinase C-terminal" evidence="13">
    <location>
        <begin position="90"/>
        <end position="182"/>
    </location>
</feature>
<dbReference type="GO" id="GO:0000287">
    <property type="term" value="F:magnesium ion binding"/>
    <property type="evidence" value="ECO:0007669"/>
    <property type="project" value="InterPro"/>
</dbReference>
<dbReference type="EC" id="2.7.1.40" evidence="3"/>
<dbReference type="Pfam" id="PF00224">
    <property type="entry name" value="PK"/>
    <property type="match status" value="1"/>
</dbReference>
<dbReference type="GO" id="GO:0004743">
    <property type="term" value="F:pyruvate kinase activity"/>
    <property type="evidence" value="ECO:0007669"/>
    <property type="project" value="UniProtKB-EC"/>
</dbReference>
<evidence type="ECO:0000256" key="7">
    <source>
        <dbReference type="ARBA" id="ARBA00022777"/>
    </source>
</evidence>
<dbReference type="EMBL" id="VSSQ01094660">
    <property type="protein sequence ID" value="MPN39065.1"/>
    <property type="molecule type" value="Genomic_DNA"/>
</dbReference>
<dbReference type="InterPro" id="IPR001697">
    <property type="entry name" value="Pyr_Knase"/>
</dbReference>
<gene>
    <name evidence="14" type="primary">pyk_40</name>
    <name evidence="14" type="ORF">SDC9_186591</name>
</gene>
<keyword evidence="4 14" id="KW-0808">Transferase</keyword>
<evidence type="ECO:0000256" key="11">
    <source>
        <dbReference type="ARBA" id="ARBA00023317"/>
    </source>
</evidence>
<comment type="pathway">
    <text evidence="1">Carbohydrate degradation; glycolysis; pyruvate from D-glyceraldehyde 3-phosphate: step 5/5.</text>
</comment>
<dbReference type="SUPFAM" id="SSF52935">
    <property type="entry name" value="PK C-terminal domain-like"/>
    <property type="match status" value="1"/>
</dbReference>
<keyword evidence="11 14" id="KW-0670">Pyruvate</keyword>
<protein>
    <recommendedName>
        <fullName evidence="3">pyruvate kinase</fullName>
        <ecNumber evidence="3">2.7.1.40</ecNumber>
    </recommendedName>
</protein>
<evidence type="ECO:0000256" key="4">
    <source>
        <dbReference type="ARBA" id="ARBA00022679"/>
    </source>
</evidence>
<evidence type="ECO:0000256" key="5">
    <source>
        <dbReference type="ARBA" id="ARBA00022723"/>
    </source>
</evidence>
<proteinExistence type="inferred from homology"/>
<evidence type="ECO:0000313" key="14">
    <source>
        <dbReference type="EMBL" id="MPN39065.1"/>
    </source>
</evidence>
<dbReference type="InterPro" id="IPR036918">
    <property type="entry name" value="Pyrv_Knase_C_sf"/>
</dbReference>
<dbReference type="InterPro" id="IPR015793">
    <property type="entry name" value="Pyrv_Knase_brl"/>
</dbReference>
<keyword evidence="7 14" id="KW-0418">Kinase</keyword>
<dbReference type="Pfam" id="PF02887">
    <property type="entry name" value="PK_C"/>
    <property type="match status" value="1"/>
</dbReference>
<name>A0A645HJ71_9ZZZZ</name>
<evidence type="ECO:0000256" key="6">
    <source>
        <dbReference type="ARBA" id="ARBA00022741"/>
    </source>
</evidence>
<feature type="domain" description="Pyruvate kinase barrel" evidence="12">
    <location>
        <begin position="1"/>
        <end position="46"/>
    </location>
</feature>
<dbReference type="PANTHER" id="PTHR11817">
    <property type="entry name" value="PYRUVATE KINASE"/>
    <property type="match status" value="1"/>
</dbReference>
<evidence type="ECO:0000259" key="12">
    <source>
        <dbReference type="Pfam" id="PF00224"/>
    </source>
</evidence>
<dbReference type="GO" id="GO:0016301">
    <property type="term" value="F:kinase activity"/>
    <property type="evidence" value="ECO:0007669"/>
    <property type="project" value="UniProtKB-KW"/>
</dbReference>
<reference evidence="14" key="1">
    <citation type="submission" date="2019-08" db="EMBL/GenBank/DDBJ databases">
        <authorList>
            <person name="Kucharzyk K."/>
            <person name="Murdoch R.W."/>
            <person name="Higgins S."/>
            <person name="Loffler F."/>
        </authorList>
    </citation>
    <scope>NUCLEOTIDE SEQUENCE</scope>
</reference>
<evidence type="ECO:0000256" key="3">
    <source>
        <dbReference type="ARBA" id="ARBA00012142"/>
    </source>
</evidence>
<evidence type="ECO:0000256" key="9">
    <source>
        <dbReference type="ARBA" id="ARBA00022842"/>
    </source>
</evidence>
<dbReference type="GO" id="GO:0030955">
    <property type="term" value="F:potassium ion binding"/>
    <property type="evidence" value="ECO:0007669"/>
    <property type="project" value="InterPro"/>
</dbReference>
<dbReference type="InterPro" id="IPR015795">
    <property type="entry name" value="Pyrv_Knase_C"/>
</dbReference>
<dbReference type="AlphaFoldDB" id="A0A645HJ71"/>
<keyword evidence="5" id="KW-0479">Metal-binding</keyword>
<keyword evidence="9" id="KW-0460">Magnesium</keyword>
<dbReference type="SUPFAM" id="SSF51621">
    <property type="entry name" value="Phosphoenolpyruvate/pyruvate domain"/>
    <property type="match status" value="1"/>
</dbReference>
<keyword evidence="8" id="KW-0067">ATP-binding</keyword>
<dbReference type="InterPro" id="IPR015813">
    <property type="entry name" value="Pyrv/PenolPyrv_kinase-like_dom"/>
</dbReference>
<dbReference type="UniPathway" id="UPA00109">
    <property type="reaction ID" value="UER00188"/>
</dbReference>